<feature type="region of interest" description="Disordered" evidence="1">
    <location>
        <begin position="42"/>
        <end position="95"/>
    </location>
</feature>
<sequence length="163" mass="17645">MIDLDKMMQLAGFKTRDSARISWNSVRRKLIAGRDHIGILVGGSERKKATPSTPRKRKSAVVSTAFSDNGNSASSTPSSATRSEDDSSRGLFTGSKKLDNGAIFKVATTSTKGKRNRTKAKVTNEYDKVGEETPVEGWDDSSDDYTATAWANTTGIKGEFKST</sequence>
<evidence type="ECO:0000256" key="1">
    <source>
        <dbReference type="SAM" id="MobiDB-lite"/>
    </source>
</evidence>
<protein>
    <submittedName>
        <fullName evidence="2">Uncharacterized protein</fullName>
    </submittedName>
</protein>
<feature type="region of interest" description="Disordered" evidence="1">
    <location>
        <begin position="109"/>
        <end position="142"/>
    </location>
</feature>
<organism evidence="2 3">
    <name type="scientific">Ceratocystis pirilliformis</name>
    <dbReference type="NCBI Taxonomy" id="259994"/>
    <lineage>
        <taxon>Eukaryota</taxon>
        <taxon>Fungi</taxon>
        <taxon>Dikarya</taxon>
        <taxon>Ascomycota</taxon>
        <taxon>Pezizomycotina</taxon>
        <taxon>Sordariomycetes</taxon>
        <taxon>Hypocreomycetidae</taxon>
        <taxon>Microascales</taxon>
        <taxon>Ceratocystidaceae</taxon>
        <taxon>Ceratocystis</taxon>
    </lineage>
</organism>
<name>A0ABR3YY73_9PEZI</name>
<gene>
    <name evidence="2" type="ORF">Cpir12675_004328</name>
</gene>
<dbReference type="EMBL" id="JAWDJO010000120">
    <property type="protein sequence ID" value="KAL1892919.1"/>
    <property type="molecule type" value="Genomic_DNA"/>
</dbReference>
<proteinExistence type="predicted"/>
<feature type="compositionally biased region" description="Basic and acidic residues" evidence="1">
    <location>
        <begin position="122"/>
        <end position="131"/>
    </location>
</feature>
<evidence type="ECO:0000313" key="3">
    <source>
        <dbReference type="Proteomes" id="UP001583280"/>
    </source>
</evidence>
<accession>A0ABR3YY73</accession>
<keyword evidence="3" id="KW-1185">Reference proteome</keyword>
<reference evidence="2 3" key="1">
    <citation type="journal article" date="2024" name="IMA Fungus">
        <title>IMA Genome - F19 : A genome assembly and annotation guide to empower mycologists, including annotated draft genome sequences of Ceratocystis pirilliformis, Diaporthe australafricana, Fusarium ophioides, Paecilomyces lecythidis, and Sporothrix stenoceras.</title>
        <authorList>
            <person name="Aylward J."/>
            <person name="Wilson A.M."/>
            <person name="Visagie C.M."/>
            <person name="Spraker J."/>
            <person name="Barnes I."/>
            <person name="Buitendag C."/>
            <person name="Ceriani C."/>
            <person name="Del Mar Angel L."/>
            <person name="du Plessis D."/>
            <person name="Fuchs T."/>
            <person name="Gasser K."/>
            <person name="Kramer D."/>
            <person name="Li W."/>
            <person name="Munsamy K."/>
            <person name="Piso A."/>
            <person name="Price J.L."/>
            <person name="Sonnekus B."/>
            <person name="Thomas C."/>
            <person name="van der Nest A."/>
            <person name="van Dijk A."/>
            <person name="van Heerden A."/>
            <person name="van Vuuren N."/>
            <person name="Yilmaz N."/>
            <person name="Duong T.A."/>
            <person name="van der Merwe N.A."/>
            <person name="Wingfield M.J."/>
            <person name="Wingfield B.D."/>
        </authorList>
    </citation>
    <scope>NUCLEOTIDE SEQUENCE [LARGE SCALE GENOMIC DNA]</scope>
    <source>
        <strain evidence="2 3">CMW 12675</strain>
    </source>
</reference>
<feature type="compositionally biased region" description="Acidic residues" evidence="1">
    <location>
        <begin position="133"/>
        <end position="142"/>
    </location>
</feature>
<feature type="compositionally biased region" description="Polar residues" evidence="1">
    <location>
        <begin position="61"/>
        <end position="71"/>
    </location>
</feature>
<evidence type="ECO:0000313" key="2">
    <source>
        <dbReference type="EMBL" id="KAL1892919.1"/>
    </source>
</evidence>
<dbReference type="Proteomes" id="UP001583280">
    <property type="component" value="Unassembled WGS sequence"/>
</dbReference>
<feature type="compositionally biased region" description="Low complexity" evidence="1">
    <location>
        <begin position="72"/>
        <end position="81"/>
    </location>
</feature>
<comment type="caution">
    <text evidence="2">The sequence shown here is derived from an EMBL/GenBank/DDBJ whole genome shotgun (WGS) entry which is preliminary data.</text>
</comment>